<dbReference type="KEGG" id="vbr:A6E01_17345"/>
<dbReference type="AlphaFoldDB" id="A0AAN1CU20"/>
<gene>
    <name evidence="2" type="ORF">A6E01_17345</name>
</gene>
<evidence type="ECO:0000259" key="1">
    <source>
        <dbReference type="Pfam" id="PF13358"/>
    </source>
</evidence>
<dbReference type="Pfam" id="PF13358">
    <property type="entry name" value="DDE_3"/>
    <property type="match status" value="1"/>
</dbReference>
<accession>A0AAN1CU20</accession>
<dbReference type="NCBIfam" id="NF033545">
    <property type="entry name" value="transpos_IS630"/>
    <property type="match status" value="1"/>
</dbReference>
<sequence length="177" mass="20626">MELEQVDVWFQDEARFGQQNTTTRLWATRGTRPRVVKQQQFEYAYLFGSVCPARGIGEAIVVPWVNKDIMINHLEQISKATEKGRHAVVIMDGAGWHTDDIANQFNNVSIIKLPPYSPELNPIEQVWSWLRQHYLANQSFIDYNDIVSKVCHAWNGFLECKERVSKMCKRDWIELIS</sequence>
<proteinExistence type="predicted"/>
<dbReference type="InterPro" id="IPR038717">
    <property type="entry name" value="Tc1-like_DDE_dom"/>
</dbReference>
<dbReference type="EMBL" id="CP016178">
    <property type="protein sequence ID" value="ANO35268.1"/>
    <property type="molecule type" value="Genomic_DNA"/>
</dbReference>
<reference evidence="2 3" key="1">
    <citation type="submission" date="2016-06" db="EMBL/GenBank/DDBJ databases">
        <title>Adaptive Radiation by Waves of Gene Transfer Leads to Fine-Scale Resource Partitioning in Marine Microbes.</title>
        <authorList>
            <person name="Hehemann J.-H."/>
            <person name="Arevalo P."/>
            <person name="Datta M.S."/>
            <person name="Yu X."/>
            <person name="Corzett C."/>
            <person name="Henschel A."/>
            <person name="Preheim S.P."/>
            <person name="Timberlake S."/>
            <person name="Alm E.J."/>
            <person name="Polz M.F."/>
        </authorList>
    </citation>
    <scope>NUCLEOTIDE SEQUENCE [LARGE SCALE GENOMIC DNA]</scope>
    <source>
        <strain evidence="2 3">FF50</strain>
    </source>
</reference>
<feature type="domain" description="Tc1-like transposase DDE" evidence="1">
    <location>
        <begin position="7"/>
        <end position="145"/>
    </location>
</feature>
<name>A0AAN1CU20_9VIBR</name>
<evidence type="ECO:0000313" key="3">
    <source>
        <dbReference type="Proteomes" id="UP000092018"/>
    </source>
</evidence>
<protein>
    <submittedName>
        <fullName evidence="2">Transposase</fullName>
    </submittedName>
</protein>
<evidence type="ECO:0000313" key="2">
    <source>
        <dbReference type="EMBL" id="ANO35268.1"/>
    </source>
</evidence>
<dbReference type="Proteomes" id="UP000092018">
    <property type="component" value="Chromosome 2"/>
</dbReference>
<dbReference type="Gene3D" id="3.30.420.10">
    <property type="entry name" value="Ribonuclease H-like superfamily/Ribonuclease H"/>
    <property type="match status" value="1"/>
</dbReference>
<dbReference type="GO" id="GO:0003676">
    <property type="term" value="F:nucleic acid binding"/>
    <property type="evidence" value="ECO:0007669"/>
    <property type="project" value="InterPro"/>
</dbReference>
<dbReference type="InterPro" id="IPR047655">
    <property type="entry name" value="Transpos_IS630-like"/>
</dbReference>
<organism evidence="2 3">
    <name type="scientific">Vibrio breoganii</name>
    <dbReference type="NCBI Taxonomy" id="553239"/>
    <lineage>
        <taxon>Bacteria</taxon>
        <taxon>Pseudomonadati</taxon>
        <taxon>Pseudomonadota</taxon>
        <taxon>Gammaproteobacteria</taxon>
        <taxon>Vibrionales</taxon>
        <taxon>Vibrionaceae</taxon>
        <taxon>Vibrio</taxon>
    </lineage>
</organism>
<dbReference type="InterPro" id="IPR036397">
    <property type="entry name" value="RNaseH_sf"/>
</dbReference>